<sequence length="322" mass="36050">MESAVESSAMAVSKYTNGGSQQSNNNAKGKGFQKRETKEEKHGKYFCEHCKMRGHVKEVVQQVLKAMNAKQQDGSSSSGTKSHLSNFADSGASDHMASSKDLFVEMRTLKKPVSVKLLDGTMRFVKEMGSVSLSPDIGLRNVLYIPEFKHNLLTLLVEGQLEQEGRNVVFKEGIFPLRQSNIEFDENPVSVTVPISHEEDVSVRTERDVNDTNDSLSPDTLSEIEDKDGGNSKNSTQEQQESAEIVELPKVTHEVAQEELKRSERNKRILAKFKEFIMEERKGRRDEAKESTDSAGNLVMSSLENQEYYDEGYVASLNNVMS</sequence>
<dbReference type="Gramene" id="AUR62041967-RA">
    <property type="protein sequence ID" value="AUR62041967-RA:cds"/>
    <property type="gene ID" value="AUR62041967"/>
</dbReference>
<organism evidence="3 4">
    <name type="scientific">Chenopodium quinoa</name>
    <name type="common">Quinoa</name>
    <dbReference type="NCBI Taxonomy" id="63459"/>
    <lineage>
        <taxon>Eukaryota</taxon>
        <taxon>Viridiplantae</taxon>
        <taxon>Streptophyta</taxon>
        <taxon>Embryophyta</taxon>
        <taxon>Tracheophyta</taxon>
        <taxon>Spermatophyta</taxon>
        <taxon>Magnoliopsida</taxon>
        <taxon>eudicotyledons</taxon>
        <taxon>Gunneridae</taxon>
        <taxon>Pentapetalae</taxon>
        <taxon>Caryophyllales</taxon>
        <taxon>Chenopodiaceae</taxon>
        <taxon>Chenopodioideae</taxon>
        <taxon>Atripliceae</taxon>
        <taxon>Chenopodium</taxon>
    </lineage>
</organism>
<feature type="compositionally biased region" description="Basic and acidic residues" evidence="1">
    <location>
        <begin position="280"/>
        <end position="292"/>
    </location>
</feature>
<dbReference type="InterPro" id="IPR054722">
    <property type="entry name" value="PolX-like_BBD"/>
</dbReference>
<evidence type="ECO:0000313" key="4">
    <source>
        <dbReference type="Proteomes" id="UP000596660"/>
    </source>
</evidence>
<dbReference type="AlphaFoldDB" id="A0A803N863"/>
<feature type="region of interest" description="Disordered" evidence="1">
    <location>
        <begin position="280"/>
        <end position="299"/>
    </location>
</feature>
<proteinExistence type="predicted"/>
<keyword evidence="4" id="KW-1185">Reference proteome</keyword>
<feature type="compositionally biased region" description="Low complexity" evidence="1">
    <location>
        <begin position="1"/>
        <end position="13"/>
    </location>
</feature>
<dbReference type="Proteomes" id="UP000596660">
    <property type="component" value="Unplaced"/>
</dbReference>
<dbReference type="EnsemblPlants" id="AUR62041967-RA">
    <property type="protein sequence ID" value="AUR62041967-RA:cds"/>
    <property type="gene ID" value="AUR62041967"/>
</dbReference>
<evidence type="ECO:0000259" key="2">
    <source>
        <dbReference type="Pfam" id="PF22936"/>
    </source>
</evidence>
<feature type="region of interest" description="Disordered" evidence="1">
    <location>
        <begin position="1"/>
        <end position="38"/>
    </location>
</feature>
<name>A0A803N863_CHEQI</name>
<feature type="compositionally biased region" description="Low complexity" evidence="1">
    <location>
        <begin position="75"/>
        <end position="85"/>
    </location>
</feature>
<feature type="domain" description="Retrovirus-related Pol polyprotein from transposon TNT 1-94-like beta-barrel" evidence="2">
    <location>
        <begin position="88"/>
        <end position="155"/>
    </location>
</feature>
<protein>
    <recommendedName>
        <fullName evidence="2">Retrovirus-related Pol polyprotein from transposon TNT 1-94-like beta-barrel domain-containing protein</fullName>
    </recommendedName>
</protein>
<feature type="region of interest" description="Disordered" evidence="1">
    <location>
        <begin position="68"/>
        <end position="94"/>
    </location>
</feature>
<feature type="region of interest" description="Disordered" evidence="1">
    <location>
        <begin position="197"/>
        <end position="243"/>
    </location>
</feature>
<feature type="compositionally biased region" description="Polar residues" evidence="1">
    <location>
        <begin position="231"/>
        <end position="242"/>
    </location>
</feature>
<reference evidence="3" key="2">
    <citation type="submission" date="2021-03" db="UniProtKB">
        <authorList>
            <consortium name="EnsemblPlants"/>
        </authorList>
    </citation>
    <scope>IDENTIFICATION</scope>
</reference>
<evidence type="ECO:0000313" key="3">
    <source>
        <dbReference type="EnsemblPlants" id="AUR62041967-RA:cds"/>
    </source>
</evidence>
<evidence type="ECO:0000256" key="1">
    <source>
        <dbReference type="SAM" id="MobiDB-lite"/>
    </source>
</evidence>
<dbReference type="Pfam" id="PF22936">
    <property type="entry name" value="Pol_BBD"/>
    <property type="match status" value="1"/>
</dbReference>
<accession>A0A803N863</accession>
<feature type="compositionally biased region" description="Polar residues" evidence="1">
    <location>
        <begin position="14"/>
        <end position="27"/>
    </location>
</feature>
<feature type="compositionally biased region" description="Basic and acidic residues" evidence="1">
    <location>
        <begin position="197"/>
        <end position="210"/>
    </location>
</feature>
<reference evidence="3" key="1">
    <citation type="journal article" date="2017" name="Nature">
        <title>The genome of Chenopodium quinoa.</title>
        <authorList>
            <person name="Jarvis D.E."/>
            <person name="Ho Y.S."/>
            <person name="Lightfoot D.J."/>
            <person name="Schmoeckel S.M."/>
            <person name="Li B."/>
            <person name="Borm T.J.A."/>
            <person name="Ohyanagi H."/>
            <person name="Mineta K."/>
            <person name="Michell C.T."/>
            <person name="Saber N."/>
            <person name="Kharbatia N.M."/>
            <person name="Rupper R.R."/>
            <person name="Sharp A.R."/>
            <person name="Dally N."/>
            <person name="Boughton B.A."/>
            <person name="Woo Y.H."/>
            <person name="Gao G."/>
            <person name="Schijlen E.G.W.M."/>
            <person name="Guo X."/>
            <person name="Momin A.A."/>
            <person name="Negrao S."/>
            <person name="Al-Babili S."/>
            <person name="Gehring C."/>
            <person name="Roessner U."/>
            <person name="Jung C."/>
            <person name="Murphy K."/>
            <person name="Arold S.T."/>
            <person name="Gojobori T."/>
            <person name="van der Linden C.G."/>
            <person name="van Loo E.N."/>
            <person name="Jellen E.N."/>
            <person name="Maughan P.J."/>
            <person name="Tester M."/>
        </authorList>
    </citation>
    <scope>NUCLEOTIDE SEQUENCE [LARGE SCALE GENOMIC DNA]</scope>
    <source>
        <strain evidence="3">cv. PI 614886</strain>
    </source>
</reference>